<gene>
    <name evidence="1" type="ORF">CVT24_001535</name>
</gene>
<dbReference type="STRING" id="181874.A0A409YYT4"/>
<organism evidence="1 2">
    <name type="scientific">Panaeolus cyanescens</name>
    <dbReference type="NCBI Taxonomy" id="181874"/>
    <lineage>
        <taxon>Eukaryota</taxon>
        <taxon>Fungi</taxon>
        <taxon>Dikarya</taxon>
        <taxon>Basidiomycota</taxon>
        <taxon>Agaricomycotina</taxon>
        <taxon>Agaricomycetes</taxon>
        <taxon>Agaricomycetidae</taxon>
        <taxon>Agaricales</taxon>
        <taxon>Agaricineae</taxon>
        <taxon>Galeropsidaceae</taxon>
        <taxon>Panaeolus</taxon>
    </lineage>
</organism>
<protein>
    <recommendedName>
        <fullName evidence="3">Alkyl hydroperoxide reductase subunit C/ Thiol specific antioxidant domain-containing protein</fullName>
    </recommendedName>
</protein>
<dbReference type="PANTHER" id="PTHR28630">
    <property type="match status" value="1"/>
</dbReference>
<accession>A0A409YYT4</accession>
<evidence type="ECO:0000313" key="1">
    <source>
        <dbReference type="EMBL" id="PPR08185.1"/>
    </source>
</evidence>
<dbReference type="EMBL" id="NHTK01000087">
    <property type="protein sequence ID" value="PPR08185.1"/>
    <property type="molecule type" value="Genomic_DNA"/>
</dbReference>
<dbReference type="Proteomes" id="UP000284842">
    <property type="component" value="Unassembled WGS sequence"/>
</dbReference>
<comment type="caution">
    <text evidence="1">The sequence shown here is derived from an EMBL/GenBank/DDBJ whole genome shotgun (WGS) entry which is preliminary data.</text>
</comment>
<dbReference type="AlphaFoldDB" id="A0A409YYT4"/>
<dbReference type="OrthoDB" id="40334at2759"/>
<dbReference type="InterPro" id="IPR032801">
    <property type="entry name" value="PXL2A/B/C"/>
</dbReference>
<keyword evidence="2" id="KW-1185">Reference proteome</keyword>
<dbReference type="PANTHER" id="PTHR28630:SF3">
    <property type="entry name" value="PEROXIREDOXIN-LIKE 2C"/>
    <property type="match status" value="1"/>
</dbReference>
<evidence type="ECO:0008006" key="3">
    <source>
        <dbReference type="Google" id="ProtNLM"/>
    </source>
</evidence>
<name>A0A409YYT4_9AGAR</name>
<reference evidence="1 2" key="1">
    <citation type="journal article" date="2018" name="Evol. Lett.">
        <title>Horizontal gene cluster transfer increased hallucinogenic mushroom diversity.</title>
        <authorList>
            <person name="Reynolds H.T."/>
            <person name="Vijayakumar V."/>
            <person name="Gluck-Thaler E."/>
            <person name="Korotkin H.B."/>
            <person name="Matheny P.B."/>
            <person name="Slot J.C."/>
        </authorList>
    </citation>
    <scope>NUCLEOTIDE SEQUENCE [LARGE SCALE GENOMIC DNA]</scope>
    <source>
        <strain evidence="1 2">2629</strain>
    </source>
</reference>
<evidence type="ECO:0000313" key="2">
    <source>
        <dbReference type="Proteomes" id="UP000284842"/>
    </source>
</evidence>
<dbReference type="Pfam" id="PF13911">
    <property type="entry name" value="AhpC-TSA_2"/>
    <property type="match status" value="1"/>
</dbReference>
<proteinExistence type="predicted"/>
<sequence length="162" mass="18132">MSSTVDTDPKALPSPTTISEAANIELYDVDGKKVRFGTLFEEKKVVVVFIKTTSIPTTHIFANPDRSLFRLLGMTKETTERTPQGEERKGYVKRDTLWDHVVDFAPAMMKNWRLIGKHGNHGQLGGDFVFGPGPECSFASRMRHTEDHVEIPELMKAAGVEL</sequence>
<dbReference type="InParanoid" id="A0A409YYT4"/>